<dbReference type="OrthoDB" id="419317at2759"/>
<dbReference type="EMBL" id="JAACFV010000001">
    <property type="protein sequence ID" value="KAF7514316.1"/>
    <property type="molecule type" value="Genomic_DNA"/>
</dbReference>
<comment type="caution">
    <text evidence="1">The sequence shown here is derived from an EMBL/GenBank/DDBJ whole genome shotgun (WGS) entry which is preliminary data.</text>
</comment>
<evidence type="ECO:0000313" key="1">
    <source>
        <dbReference type="EMBL" id="KAF7514316.1"/>
    </source>
</evidence>
<keyword evidence="2" id="KW-1185">Reference proteome</keyword>
<gene>
    <name evidence="1" type="ORF">GJ744_000086</name>
</gene>
<name>A0A8H7EC15_9EURO</name>
<accession>A0A8H7EC15</accession>
<organism evidence="1 2">
    <name type="scientific">Endocarpon pusillum</name>
    <dbReference type="NCBI Taxonomy" id="364733"/>
    <lineage>
        <taxon>Eukaryota</taxon>
        <taxon>Fungi</taxon>
        <taxon>Dikarya</taxon>
        <taxon>Ascomycota</taxon>
        <taxon>Pezizomycotina</taxon>
        <taxon>Eurotiomycetes</taxon>
        <taxon>Chaetothyriomycetidae</taxon>
        <taxon>Verrucariales</taxon>
        <taxon>Verrucariaceae</taxon>
        <taxon>Endocarpon</taxon>
    </lineage>
</organism>
<proteinExistence type="predicted"/>
<evidence type="ECO:0000313" key="2">
    <source>
        <dbReference type="Proteomes" id="UP000606974"/>
    </source>
</evidence>
<dbReference type="AlphaFoldDB" id="A0A8H7EC15"/>
<protein>
    <submittedName>
        <fullName evidence="1">Uncharacterized protein</fullName>
    </submittedName>
</protein>
<reference evidence="1" key="1">
    <citation type="submission" date="2020-02" db="EMBL/GenBank/DDBJ databases">
        <authorList>
            <person name="Palmer J.M."/>
        </authorList>
    </citation>
    <scope>NUCLEOTIDE SEQUENCE</scope>
    <source>
        <strain evidence="1">EPUS1.4</strain>
        <tissue evidence="1">Thallus</tissue>
    </source>
</reference>
<sequence>MDHAALRRQVVVTDTTAIGKTYFIKNSKDSEAGLSMGEVRLRPRSSIQIETKKKPQETMCQLSITYHGSCPHVTIKPLTTCRPLCPEPCWTEGPRRDLCAACMKRREQEIGRKRKDKMVEKMAAAGVGDEADGDVWEEIEL</sequence>
<dbReference type="Proteomes" id="UP000606974">
    <property type="component" value="Unassembled WGS sequence"/>
</dbReference>